<dbReference type="EMBL" id="UOFR01000032">
    <property type="protein sequence ID" value="VAW95262.1"/>
    <property type="molecule type" value="Genomic_DNA"/>
</dbReference>
<sequence length="138" mass="14582">MRFLIAGFVGSLGALVTGTIIAIIMQPYVAPYFGEYVRTEQDGLVFPSLLAGYAVIGFAISYIASKLSVESMSLLQVLTIGAAIGLAVFLGDHLITAGWSYLPVGVMAVSGVLDSLSIVVAFWAVSVVYRWKKTGASK</sequence>
<reference evidence="2" key="1">
    <citation type="submission" date="2018-06" db="EMBL/GenBank/DDBJ databases">
        <authorList>
            <person name="Zhirakovskaya E."/>
        </authorList>
    </citation>
    <scope>NUCLEOTIDE SEQUENCE</scope>
</reference>
<gene>
    <name evidence="2" type="ORF">MNBD_GAMMA21-1431</name>
</gene>
<feature type="transmembrane region" description="Helical" evidence="1">
    <location>
        <begin position="108"/>
        <end position="129"/>
    </location>
</feature>
<feature type="transmembrane region" description="Helical" evidence="1">
    <location>
        <begin position="77"/>
        <end position="102"/>
    </location>
</feature>
<proteinExistence type="predicted"/>
<keyword evidence="1" id="KW-0812">Transmembrane</keyword>
<organism evidence="2">
    <name type="scientific">hydrothermal vent metagenome</name>
    <dbReference type="NCBI Taxonomy" id="652676"/>
    <lineage>
        <taxon>unclassified sequences</taxon>
        <taxon>metagenomes</taxon>
        <taxon>ecological metagenomes</taxon>
    </lineage>
</organism>
<keyword evidence="1" id="KW-1133">Transmembrane helix</keyword>
<keyword evidence="1" id="KW-0472">Membrane</keyword>
<evidence type="ECO:0000256" key="1">
    <source>
        <dbReference type="SAM" id="Phobius"/>
    </source>
</evidence>
<protein>
    <submittedName>
        <fullName evidence="2">Uncharacterized protein</fullName>
    </submittedName>
</protein>
<dbReference type="AlphaFoldDB" id="A0A3B1A690"/>
<feature type="transmembrane region" description="Helical" evidence="1">
    <location>
        <begin position="46"/>
        <end position="65"/>
    </location>
</feature>
<name>A0A3B1A690_9ZZZZ</name>
<accession>A0A3B1A690</accession>
<evidence type="ECO:0000313" key="2">
    <source>
        <dbReference type="EMBL" id="VAW95262.1"/>
    </source>
</evidence>